<evidence type="ECO:0000313" key="3">
    <source>
        <dbReference type="Proteomes" id="UP001162131"/>
    </source>
</evidence>
<feature type="transmembrane region" description="Helical" evidence="1">
    <location>
        <begin position="77"/>
        <end position="99"/>
    </location>
</feature>
<evidence type="ECO:0000256" key="1">
    <source>
        <dbReference type="SAM" id="Phobius"/>
    </source>
</evidence>
<keyword evidence="1" id="KW-0812">Transmembrane</keyword>
<name>A0AAU9JDI1_9CILI</name>
<keyword evidence="3" id="KW-1185">Reference proteome</keyword>
<accession>A0AAU9JDI1</accession>
<protein>
    <submittedName>
        <fullName evidence="2">Uncharacterized protein</fullName>
    </submittedName>
</protein>
<dbReference type="Proteomes" id="UP001162131">
    <property type="component" value="Unassembled WGS sequence"/>
</dbReference>
<gene>
    <name evidence="2" type="ORF">BSTOLATCC_MIC30475</name>
</gene>
<sequence length="132" mass="15387">MRFFYFMRTPLMESFDLKMARFSINLPATDIKMIGWLHAILKYIIKVKEISRKNGLRVYIRLNYSTSLTHHITKINCGVLGFLGFWVFAFLGFWVFGLLHNFSDINSRIVLAAIYALHAKFVKYVNQAICGL</sequence>
<comment type="caution">
    <text evidence="2">The sequence shown here is derived from an EMBL/GenBank/DDBJ whole genome shotgun (WGS) entry which is preliminary data.</text>
</comment>
<evidence type="ECO:0000313" key="2">
    <source>
        <dbReference type="EMBL" id="CAG9322094.1"/>
    </source>
</evidence>
<dbReference type="EMBL" id="CAJZBQ010000030">
    <property type="protein sequence ID" value="CAG9322094.1"/>
    <property type="molecule type" value="Genomic_DNA"/>
</dbReference>
<keyword evidence="1" id="KW-1133">Transmembrane helix</keyword>
<reference evidence="2" key="1">
    <citation type="submission" date="2021-09" db="EMBL/GenBank/DDBJ databases">
        <authorList>
            <consortium name="AG Swart"/>
            <person name="Singh M."/>
            <person name="Singh A."/>
            <person name="Seah K."/>
            <person name="Emmerich C."/>
        </authorList>
    </citation>
    <scope>NUCLEOTIDE SEQUENCE</scope>
    <source>
        <strain evidence="2">ATCC30299</strain>
    </source>
</reference>
<keyword evidence="1" id="KW-0472">Membrane</keyword>
<organism evidence="2 3">
    <name type="scientific">Blepharisma stoltei</name>
    <dbReference type="NCBI Taxonomy" id="1481888"/>
    <lineage>
        <taxon>Eukaryota</taxon>
        <taxon>Sar</taxon>
        <taxon>Alveolata</taxon>
        <taxon>Ciliophora</taxon>
        <taxon>Postciliodesmatophora</taxon>
        <taxon>Heterotrichea</taxon>
        <taxon>Heterotrichida</taxon>
        <taxon>Blepharismidae</taxon>
        <taxon>Blepharisma</taxon>
    </lineage>
</organism>
<proteinExistence type="predicted"/>
<dbReference type="AlphaFoldDB" id="A0AAU9JDI1"/>